<dbReference type="AlphaFoldDB" id="A0A2R5GQN6"/>
<dbReference type="SUPFAM" id="SSF51430">
    <property type="entry name" value="NAD(P)-linked oxidoreductase"/>
    <property type="match status" value="1"/>
</dbReference>
<dbReference type="PRINTS" id="PR00069">
    <property type="entry name" value="ALDKETRDTASE"/>
</dbReference>
<gene>
    <name evidence="3" type="ORF">FCC1311_064142</name>
</gene>
<dbReference type="InterPro" id="IPR023210">
    <property type="entry name" value="NADP_OxRdtase_dom"/>
</dbReference>
<protein>
    <submittedName>
        <fullName evidence="3">Aflatoxin B1 aldehyde reductase member 3</fullName>
    </submittedName>
</protein>
<evidence type="ECO:0000313" key="4">
    <source>
        <dbReference type="Proteomes" id="UP000241890"/>
    </source>
</evidence>
<feature type="domain" description="NADP-dependent oxidoreductase" evidence="2">
    <location>
        <begin position="7"/>
        <end position="317"/>
    </location>
</feature>
<dbReference type="InterPro" id="IPR050523">
    <property type="entry name" value="AKR_Detox_Biosynth"/>
</dbReference>
<dbReference type="PANTHER" id="PTHR43364:SF4">
    <property type="entry name" value="NAD(P)-LINKED OXIDOREDUCTASE SUPERFAMILY PROTEIN"/>
    <property type="match status" value="1"/>
</dbReference>
<dbReference type="Proteomes" id="UP000241890">
    <property type="component" value="Unassembled WGS sequence"/>
</dbReference>
<accession>A0A2R5GQN6</accession>
<organism evidence="3 4">
    <name type="scientific">Hondaea fermentalgiana</name>
    <dbReference type="NCBI Taxonomy" id="2315210"/>
    <lineage>
        <taxon>Eukaryota</taxon>
        <taxon>Sar</taxon>
        <taxon>Stramenopiles</taxon>
        <taxon>Bigyra</taxon>
        <taxon>Labyrinthulomycetes</taxon>
        <taxon>Thraustochytrida</taxon>
        <taxon>Thraustochytriidae</taxon>
        <taxon>Hondaea</taxon>
    </lineage>
</organism>
<dbReference type="OrthoDB" id="2310150at2759"/>
<dbReference type="InterPro" id="IPR036812">
    <property type="entry name" value="NAD(P)_OxRdtase_dom_sf"/>
</dbReference>
<evidence type="ECO:0000313" key="3">
    <source>
        <dbReference type="EMBL" id="GBG30194.1"/>
    </source>
</evidence>
<dbReference type="Gene3D" id="3.20.20.100">
    <property type="entry name" value="NADP-dependent oxidoreductase domain"/>
    <property type="match status" value="1"/>
</dbReference>
<dbReference type="GO" id="GO:0016491">
    <property type="term" value="F:oxidoreductase activity"/>
    <property type="evidence" value="ECO:0007669"/>
    <property type="project" value="UniProtKB-KW"/>
</dbReference>
<name>A0A2R5GQN6_9STRA</name>
<dbReference type="Pfam" id="PF00248">
    <property type="entry name" value="Aldo_ket_red"/>
    <property type="match status" value="1"/>
</dbReference>
<sequence>MNWGPEAQVREPEAGKMIAALVEACEKMGCEAIIDTARVYQLGQTEELIGRLLKQEGQPWSGKDIKIHTKAAPQVSPLTADNVRKQLEASLEALQMDSVDVFYLHMPEINVDPEETFGACNELYKEGKFKELGLSNYAAWDVVRCHALCEKHGWVVPTVYQGVFNALARGFNSELFPAVRTLGMRVYVYNPLGGGLLTGRYTKLEDILEAEDGRFSSKFDLVPASVKHSFKGKASSAYRSRYAHEEMMKACQLLIDTCGKDNMVNKAFAWLRHSSYLSAPDGIIFGASKIHHCTANLDAFVHSEPLTSKESDAFDEAARLAAPAQPGYARQYGNGFGGSEIYMQRFVLEK</sequence>
<dbReference type="InParanoid" id="A0A2R5GQN6"/>
<comment type="caution">
    <text evidence="3">The sequence shown here is derived from an EMBL/GenBank/DDBJ whole genome shotgun (WGS) entry which is preliminary data.</text>
</comment>
<keyword evidence="1" id="KW-0560">Oxidoreductase</keyword>
<keyword evidence="4" id="KW-1185">Reference proteome</keyword>
<reference evidence="3 4" key="1">
    <citation type="submission" date="2017-12" db="EMBL/GenBank/DDBJ databases">
        <title>Sequencing, de novo assembly and annotation of complete genome of a new Thraustochytrid species, strain FCC1311.</title>
        <authorList>
            <person name="Sedici K."/>
            <person name="Godart F."/>
            <person name="Aiese Cigliano R."/>
            <person name="Sanseverino W."/>
            <person name="Barakat M."/>
            <person name="Ortet P."/>
            <person name="Marechal E."/>
            <person name="Cagnac O."/>
            <person name="Amato A."/>
        </authorList>
    </citation>
    <scope>NUCLEOTIDE SEQUENCE [LARGE SCALE GENOMIC DNA]</scope>
</reference>
<proteinExistence type="predicted"/>
<evidence type="ECO:0000259" key="2">
    <source>
        <dbReference type="Pfam" id="PF00248"/>
    </source>
</evidence>
<dbReference type="InterPro" id="IPR020471">
    <property type="entry name" value="AKR"/>
</dbReference>
<dbReference type="PANTHER" id="PTHR43364">
    <property type="entry name" value="NADH-SPECIFIC METHYLGLYOXAL REDUCTASE-RELATED"/>
    <property type="match status" value="1"/>
</dbReference>
<dbReference type="EMBL" id="BEYU01000072">
    <property type="protein sequence ID" value="GBG30194.1"/>
    <property type="molecule type" value="Genomic_DNA"/>
</dbReference>
<evidence type="ECO:0000256" key="1">
    <source>
        <dbReference type="ARBA" id="ARBA00023002"/>
    </source>
</evidence>